<evidence type="ECO:0000256" key="5">
    <source>
        <dbReference type="ARBA" id="ARBA00023014"/>
    </source>
</evidence>
<evidence type="ECO:0000256" key="8">
    <source>
        <dbReference type="SAM" id="MobiDB-lite"/>
    </source>
</evidence>
<gene>
    <name evidence="9" type="ordered locus">Solca_3103</name>
</gene>
<feature type="region of interest" description="Disordered" evidence="8">
    <location>
        <begin position="1"/>
        <end position="21"/>
    </location>
</feature>
<proteinExistence type="inferred from homology"/>
<feature type="binding site" evidence="7">
    <location>
        <position position="142"/>
    </location>
    <ligand>
        <name>[2Fe-2S] cluster</name>
        <dbReference type="ChEBI" id="CHEBI:190135"/>
    </ligand>
</feature>
<dbReference type="NCBIfam" id="NF005722">
    <property type="entry name" value="PRK07539.1-2"/>
    <property type="match status" value="1"/>
</dbReference>
<keyword evidence="2 7" id="KW-0001">2Fe-2S</keyword>
<dbReference type="InterPro" id="IPR041921">
    <property type="entry name" value="NuoE_N"/>
</dbReference>
<dbReference type="Pfam" id="PF01257">
    <property type="entry name" value="2Fe-2S_thioredx"/>
    <property type="match status" value="1"/>
</dbReference>
<dbReference type="GO" id="GO:0046872">
    <property type="term" value="F:metal ion binding"/>
    <property type="evidence" value="ECO:0007669"/>
    <property type="project" value="UniProtKB-KW"/>
</dbReference>
<comment type="cofactor">
    <cofactor evidence="6">
        <name>[2Fe-2S] cluster</name>
        <dbReference type="ChEBI" id="CHEBI:190135"/>
    </cofactor>
</comment>
<keyword evidence="3 7" id="KW-0479">Metal-binding</keyword>
<evidence type="ECO:0000256" key="2">
    <source>
        <dbReference type="ARBA" id="ARBA00022714"/>
    </source>
</evidence>
<dbReference type="EMBL" id="CP003349">
    <property type="protein sequence ID" value="AFD08116.1"/>
    <property type="molecule type" value="Genomic_DNA"/>
</dbReference>
<feature type="compositionally biased region" description="Polar residues" evidence="8">
    <location>
        <begin position="1"/>
        <end position="13"/>
    </location>
</feature>
<dbReference type="Gene3D" id="3.40.30.10">
    <property type="entry name" value="Glutaredoxin"/>
    <property type="match status" value="1"/>
</dbReference>
<keyword evidence="4 7" id="KW-0408">Iron</keyword>
<dbReference type="FunFam" id="3.40.30.10:FF:000015">
    <property type="entry name" value="NADH-quinone oxidoreductase subunit E"/>
    <property type="match status" value="1"/>
</dbReference>
<dbReference type="Proteomes" id="UP000007590">
    <property type="component" value="Chromosome"/>
</dbReference>
<dbReference type="PANTHER" id="PTHR10371:SF3">
    <property type="entry name" value="NADH DEHYDROGENASE [UBIQUINONE] FLAVOPROTEIN 2, MITOCHONDRIAL"/>
    <property type="match status" value="1"/>
</dbReference>
<sequence>MALDIQNNTSNGSPPLEGLGDTERHAIDHEISLVPYKKAACIEAMKIVQKQRGWISDDSLKAIADYLEMSTAELDSVATFYNLIFRKPVGEHIILLCDSITCWVMGYQSLYTAIRNKLGISFGETTSNGQFTLLPNACLGCCDHAPALMIDNDLYRNTKVEELEGILARYSAPKPSA</sequence>
<evidence type="ECO:0000256" key="7">
    <source>
        <dbReference type="PIRSR" id="PIRSR000216-1"/>
    </source>
</evidence>
<dbReference type="InterPro" id="IPR002023">
    <property type="entry name" value="NuoE-like"/>
</dbReference>
<dbReference type="FunFam" id="1.10.10.1590:FF:000001">
    <property type="entry name" value="NADH-quinone oxidoreductase subunit E"/>
    <property type="match status" value="1"/>
</dbReference>
<dbReference type="AlphaFoldDB" id="H8KWJ8"/>
<feature type="binding site" evidence="7">
    <location>
        <position position="102"/>
    </location>
    <ligand>
        <name>[2Fe-2S] cluster</name>
        <dbReference type="ChEBI" id="CHEBI:190135"/>
    </ligand>
</feature>
<evidence type="ECO:0000313" key="10">
    <source>
        <dbReference type="Proteomes" id="UP000007590"/>
    </source>
</evidence>
<dbReference type="STRING" id="929556.Solca_3103"/>
<dbReference type="InterPro" id="IPR036249">
    <property type="entry name" value="Thioredoxin-like_sf"/>
</dbReference>
<reference evidence="9" key="1">
    <citation type="submission" date="2012-02" db="EMBL/GenBank/DDBJ databases">
        <title>The complete genome of Solitalea canadensis DSM 3403.</title>
        <authorList>
            <consortium name="US DOE Joint Genome Institute (JGI-PGF)"/>
            <person name="Lucas S."/>
            <person name="Copeland A."/>
            <person name="Lapidus A."/>
            <person name="Glavina del Rio T."/>
            <person name="Dalin E."/>
            <person name="Tice H."/>
            <person name="Bruce D."/>
            <person name="Goodwin L."/>
            <person name="Pitluck S."/>
            <person name="Peters L."/>
            <person name="Ovchinnikova G."/>
            <person name="Lu M."/>
            <person name="Kyrpides N."/>
            <person name="Mavromatis K."/>
            <person name="Ivanova N."/>
            <person name="Brettin T."/>
            <person name="Detter J.C."/>
            <person name="Han C."/>
            <person name="Larimer F."/>
            <person name="Land M."/>
            <person name="Hauser L."/>
            <person name="Markowitz V."/>
            <person name="Cheng J.-F."/>
            <person name="Hugenholtz P."/>
            <person name="Woyke T."/>
            <person name="Wu D."/>
            <person name="Spring S."/>
            <person name="Schroeder M."/>
            <person name="Kopitz M."/>
            <person name="Brambilla E."/>
            <person name="Klenk H.-P."/>
            <person name="Eisen J.A."/>
        </authorList>
    </citation>
    <scope>NUCLEOTIDE SEQUENCE</scope>
    <source>
        <strain evidence="9">DSM 3403</strain>
    </source>
</reference>
<dbReference type="GO" id="GO:0003954">
    <property type="term" value="F:NADH dehydrogenase activity"/>
    <property type="evidence" value="ECO:0007669"/>
    <property type="project" value="TreeGrafter"/>
</dbReference>
<dbReference type="KEGG" id="scn:Solca_3103"/>
<organism evidence="9 10">
    <name type="scientific">Solitalea canadensis (strain ATCC 29591 / DSM 3403 / JCM 21819 / LMG 8368 / NBRC 15130 / NCIMB 12057 / USAM 9D)</name>
    <name type="common">Flexibacter canadensis</name>
    <dbReference type="NCBI Taxonomy" id="929556"/>
    <lineage>
        <taxon>Bacteria</taxon>
        <taxon>Pseudomonadati</taxon>
        <taxon>Bacteroidota</taxon>
        <taxon>Sphingobacteriia</taxon>
        <taxon>Sphingobacteriales</taxon>
        <taxon>Sphingobacteriaceae</taxon>
        <taxon>Solitalea</taxon>
    </lineage>
</organism>
<dbReference type="InterPro" id="IPR042128">
    <property type="entry name" value="NuoE_dom"/>
</dbReference>
<dbReference type="CDD" id="cd03064">
    <property type="entry name" value="TRX_Fd_NuoE"/>
    <property type="match status" value="1"/>
</dbReference>
<name>H8KWJ8_SOLCM</name>
<dbReference type="NCBIfam" id="TIGR01958">
    <property type="entry name" value="nuoE_fam"/>
    <property type="match status" value="1"/>
</dbReference>
<dbReference type="PIRSF" id="PIRSF000216">
    <property type="entry name" value="NADH_DH_24kDa"/>
    <property type="match status" value="1"/>
</dbReference>
<comment type="cofactor">
    <cofactor evidence="7">
        <name>[2Fe-2S] cluster</name>
        <dbReference type="ChEBI" id="CHEBI:190135"/>
    </cofactor>
    <text evidence="7">Binds 1 [2Fe-2S] cluster.</text>
</comment>
<evidence type="ECO:0000313" key="9">
    <source>
        <dbReference type="EMBL" id="AFD08116.1"/>
    </source>
</evidence>
<comment type="similarity">
    <text evidence="1">Belongs to the complex I 24 kDa subunit family.</text>
</comment>
<evidence type="ECO:0000256" key="1">
    <source>
        <dbReference type="ARBA" id="ARBA00010643"/>
    </source>
</evidence>
<dbReference type="OrthoDB" id="9807941at2"/>
<accession>H8KWJ8</accession>
<feature type="binding site" evidence="7">
    <location>
        <position position="138"/>
    </location>
    <ligand>
        <name>[2Fe-2S] cluster</name>
        <dbReference type="ChEBI" id="CHEBI:190135"/>
    </ligand>
</feature>
<feature type="binding site" evidence="7">
    <location>
        <position position="97"/>
    </location>
    <ligand>
        <name>[2Fe-2S] cluster</name>
        <dbReference type="ChEBI" id="CHEBI:190135"/>
    </ligand>
</feature>
<evidence type="ECO:0000256" key="3">
    <source>
        <dbReference type="ARBA" id="ARBA00022723"/>
    </source>
</evidence>
<dbReference type="PANTHER" id="PTHR10371">
    <property type="entry name" value="NADH DEHYDROGENASE UBIQUINONE FLAVOPROTEIN 2, MITOCHONDRIAL"/>
    <property type="match status" value="1"/>
</dbReference>
<dbReference type="HOGENOM" id="CLU_054362_2_0_10"/>
<dbReference type="SUPFAM" id="SSF52833">
    <property type="entry name" value="Thioredoxin-like"/>
    <property type="match status" value="1"/>
</dbReference>
<dbReference type="eggNOG" id="COG1905">
    <property type="taxonomic scope" value="Bacteria"/>
</dbReference>
<protein>
    <submittedName>
        <fullName evidence="9">NADH-quinone oxidoreductase, E subunit</fullName>
    </submittedName>
</protein>
<dbReference type="Gene3D" id="1.10.10.1590">
    <property type="entry name" value="NADH-quinone oxidoreductase subunit E"/>
    <property type="match status" value="1"/>
</dbReference>
<dbReference type="RefSeq" id="WP_014681342.1">
    <property type="nucleotide sequence ID" value="NC_017770.1"/>
</dbReference>
<evidence type="ECO:0000256" key="6">
    <source>
        <dbReference type="ARBA" id="ARBA00034078"/>
    </source>
</evidence>
<keyword evidence="10" id="KW-1185">Reference proteome</keyword>
<keyword evidence="5 7" id="KW-0411">Iron-sulfur</keyword>
<dbReference type="GO" id="GO:0051537">
    <property type="term" value="F:2 iron, 2 sulfur cluster binding"/>
    <property type="evidence" value="ECO:0007669"/>
    <property type="project" value="UniProtKB-KW"/>
</dbReference>
<evidence type="ECO:0000256" key="4">
    <source>
        <dbReference type="ARBA" id="ARBA00023004"/>
    </source>
</evidence>